<dbReference type="RefSeq" id="WP_316021438.1">
    <property type="nucleotide sequence ID" value="NZ_JAWDID010000083.1"/>
</dbReference>
<evidence type="ECO:0000313" key="3">
    <source>
        <dbReference type="Proteomes" id="UP001254257"/>
    </source>
</evidence>
<feature type="chain" id="PRO_5045686013" description="Porin" evidence="1">
    <location>
        <begin position="20"/>
        <end position="90"/>
    </location>
</feature>
<keyword evidence="1" id="KW-0732">Signal</keyword>
<proteinExistence type="predicted"/>
<feature type="signal peptide" evidence="1">
    <location>
        <begin position="1"/>
        <end position="19"/>
    </location>
</feature>
<keyword evidence="3" id="KW-1185">Reference proteome</keyword>
<dbReference type="Proteomes" id="UP001254257">
    <property type="component" value="Unassembled WGS sequence"/>
</dbReference>
<gene>
    <name evidence="2" type="ORF">RKE40_27975</name>
</gene>
<evidence type="ECO:0000256" key="1">
    <source>
        <dbReference type="SAM" id="SignalP"/>
    </source>
</evidence>
<sequence length="90" mass="9540">MRRILTIAAVSTFSSMAVAQGNPPPAPAPPEQCRPYPECVLSSSTLVPAAPNTGIRTQKQPELKADNGLTVQGISPLDRSTFRVPSPSLR</sequence>
<accession>A0ABU3SG13</accession>
<evidence type="ECO:0008006" key="4">
    <source>
        <dbReference type="Google" id="ProtNLM"/>
    </source>
</evidence>
<organism evidence="2 3">
    <name type="scientific">Bosea rubneri</name>
    <dbReference type="NCBI Taxonomy" id="3075434"/>
    <lineage>
        <taxon>Bacteria</taxon>
        <taxon>Pseudomonadati</taxon>
        <taxon>Pseudomonadota</taxon>
        <taxon>Alphaproteobacteria</taxon>
        <taxon>Hyphomicrobiales</taxon>
        <taxon>Boseaceae</taxon>
        <taxon>Bosea</taxon>
    </lineage>
</organism>
<reference evidence="2 3" key="1">
    <citation type="submission" date="2023-09" db="EMBL/GenBank/DDBJ databases">
        <title>Whole genome shotgun sequencing (WGS) of Bosea sp. ZW T0_25, isolated from stored onions (Allium cepa).</title>
        <authorList>
            <person name="Stoll D.A."/>
            <person name="Huch M."/>
        </authorList>
    </citation>
    <scope>NUCLEOTIDE SEQUENCE [LARGE SCALE GENOMIC DNA]</scope>
    <source>
        <strain evidence="2 3">ZW T0_25</strain>
    </source>
</reference>
<protein>
    <recommendedName>
        <fullName evidence="4">Porin</fullName>
    </recommendedName>
</protein>
<dbReference type="EMBL" id="JAWDID010000083">
    <property type="protein sequence ID" value="MDU0343739.1"/>
    <property type="molecule type" value="Genomic_DNA"/>
</dbReference>
<evidence type="ECO:0000313" key="2">
    <source>
        <dbReference type="EMBL" id="MDU0343739.1"/>
    </source>
</evidence>
<comment type="caution">
    <text evidence="2">The sequence shown here is derived from an EMBL/GenBank/DDBJ whole genome shotgun (WGS) entry which is preliminary data.</text>
</comment>
<name>A0ABU3SG13_9HYPH</name>